<dbReference type="Proteomes" id="UP000004088">
    <property type="component" value="Unassembled WGS sequence"/>
</dbReference>
<evidence type="ECO:0000313" key="1">
    <source>
        <dbReference type="EMBL" id="EGC16415.1"/>
    </source>
</evidence>
<keyword evidence="1" id="KW-0808">Transferase</keyword>
<dbReference type="InterPro" id="IPR027417">
    <property type="entry name" value="P-loop_NTPase"/>
</dbReference>
<dbReference type="STRING" id="888741.HMPREF9098_2250"/>
<dbReference type="PANTHER" id="PTHR34301:SF8">
    <property type="entry name" value="ATPASE DOMAIN-CONTAINING PROTEIN"/>
    <property type="match status" value="1"/>
</dbReference>
<comment type="caution">
    <text evidence="1">The sequence shown here is derived from an EMBL/GenBank/DDBJ whole genome shotgun (WGS) entry which is preliminary data.</text>
</comment>
<dbReference type="RefSeq" id="WP_003784446.1">
    <property type="nucleotide sequence ID" value="NZ_GL870929.1"/>
</dbReference>
<dbReference type="SUPFAM" id="SSF52540">
    <property type="entry name" value="P-loop containing nucleoside triphosphate hydrolases"/>
    <property type="match status" value="1"/>
</dbReference>
<reference evidence="1 2" key="1">
    <citation type="submission" date="2011-01" db="EMBL/GenBank/DDBJ databases">
        <authorList>
            <person name="Muzny D."/>
            <person name="Qin X."/>
            <person name="Deng J."/>
            <person name="Jiang H."/>
            <person name="Liu Y."/>
            <person name="Qu J."/>
            <person name="Song X.-Z."/>
            <person name="Zhang L."/>
            <person name="Thornton R."/>
            <person name="Coyle M."/>
            <person name="Francisco L."/>
            <person name="Jackson L."/>
            <person name="Javaid M."/>
            <person name="Korchina V."/>
            <person name="Kovar C."/>
            <person name="Mata R."/>
            <person name="Mathew T."/>
            <person name="Ngo R."/>
            <person name="Nguyen L."/>
            <person name="Nguyen N."/>
            <person name="Okwuonu G."/>
            <person name="Ongeri F."/>
            <person name="Pham C."/>
            <person name="Simmons D."/>
            <person name="Wilczek-Boney K."/>
            <person name="Hale W."/>
            <person name="Jakkamsetti A."/>
            <person name="Pham P."/>
            <person name="Ruth R."/>
            <person name="San Lucas F."/>
            <person name="Warren J."/>
            <person name="Zhang J."/>
            <person name="Zhao Z."/>
            <person name="Zhou C."/>
            <person name="Zhu D."/>
            <person name="Lee S."/>
            <person name="Bess C."/>
            <person name="Blankenburg K."/>
            <person name="Forbes L."/>
            <person name="Fu Q."/>
            <person name="Gubbala S."/>
            <person name="Hirani K."/>
            <person name="Jayaseelan J.C."/>
            <person name="Lara F."/>
            <person name="Munidasa M."/>
            <person name="Palculict T."/>
            <person name="Patil S."/>
            <person name="Pu L.-L."/>
            <person name="Saada N."/>
            <person name="Tang L."/>
            <person name="Weissenberger G."/>
            <person name="Zhu Y."/>
            <person name="Hemphill L."/>
            <person name="Shang Y."/>
            <person name="Youmans B."/>
            <person name="Ayvaz T."/>
            <person name="Ross M."/>
            <person name="Santibanez J."/>
            <person name="Aqrawi P."/>
            <person name="Gross S."/>
            <person name="Joshi V."/>
            <person name="Fowler G."/>
            <person name="Nazareth L."/>
            <person name="Reid J."/>
            <person name="Worley K."/>
            <person name="Petrosino J."/>
            <person name="Highlander S."/>
            <person name="Gibbs R."/>
        </authorList>
    </citation>
    <scope>NUCLEOTIDE SEQUENCE [LARGE SCALE GENOMIC DNA]</scope>
    <source>
        <strain evidence="1 2">ATCC 33394</strain>
    </source>
</reference>
<evidence type="ECO:0000313" key="2">
    <source>
        <dbReference type="Proteomes" id="UP000004088"/>
    </source>
</evidence>
<name>F0F2B5_9NEIS</name>
<dbReference type="GO" id="GO:0016740">
    <property type="term" value="F:transferase activity"/>
    <property type="evidence" value="ECO:0007669"/>
    <property type="project" value="UniProtKB-KW"/>
</dbReference>
<keyword evidence="2" id="KW-1185">Reference proteome</keyword>
<protein>
    <submittedName>
        <fullName evidence="1">Protoheme IX farnesyltransferase</fullName>
        <ecNumber evidence="1">2.5.1.-</ecNumber>
    </submittedName>
</protein>
<dbReference type="HOGENOM" id="CLU_043775_0_0_4"/>
<dbReference type="Gene3D" id="3.40.50.300">
    <property type="entry name" value="P-loop containing nucleotide triphosphate hydrolases"/>
    <property type="match status" value="1"/>
</dbReference>
<dbReference type="PANTHER" id="PTHR34301">
    <property type="entry name" value="DNA-BINDING PROTEIN-RELATED"/>
    <property type="match status" value="1"/>
</dbReference>
<dbReference type="AlphaFoldDB" id="F0F2B5"/>
<sequence>MKDPLYFPRTELAAALLGSLKSGISSAFTLFAPRRMGKTQFLTNDIAPAAEKDGFNVFYFSFMDNRDTADPARFFHEALHRFALNIRTGSGVKTFFGSFTKIEVFGVGIEKETQQQEIPAVSEIIAHIAADDRPTLLLLDEAQELARIPRAEGMIRSLRTGLDIHQNRVKTLFTGSSTNGLRAMFNDIKAPFFHFSHALDFPTLGREFTDFLAGVYRERTGQDLDADKLYSVFVQFDKSPMYIRAVIQDLIINPALSLEAAANARLAQMQENGNFPRQWNALSAMERLLLQSVARGDTSPYGAEFRAKAACTLGVETVKASSVQNAVRKLLRKDLMAKDSGGTFRINSPMLQAWINENVE</sequence>
<dbReference type="EMBL" id="AEWV01000042">
    <property type="protein sequence ID" value="EGC16415.1"/>
    <property type="molecule type" value="Genomic_DNA"/>
</dbReference>
<proteinExistence type="predicted"/>
<gene>
    <name evidence="1" type="primary">cyoE</name>
    <name evidence="1" type="ORF">HMPREF9098_2250</name>
</gene>
<organism evidence="1 2">
    <name type="scientific">Kingella denitrificans ATCC 33394</name>
    <dbReference type="NCBI Taxonomy" id="888741"/>
    <lineage>
        <taxon>Bacteria</taxon>
        <taxon>Pseudomonadati</taxon>
        <taxon>Pseudomonadota</taxon>
        <taxon>Betaproteobacteria</taxon>
        <taxon>Neisseriales</taxon>
        <taxon>Neisseriaceae</taxon>
        <taxon>Kingella</taxon>
    </lineage>
</organism>
<accession>F0F2B5</accession>
<dbReference type="EC" id="2.5.1.-" evidence="1"/>